<dbReference type="STRING" id="225164.V4ATA9"/>
<protein>
    <recommendedName>
        <fullName evidence="2">BPTI/Kunitz inhibitor domain-containing protein</fullName>
    </recommendedName>
</protein>
<dbReference type="PROSITE" id="PS50279">
    <property type="entry name" value="BPTI_KUNITZ_2"/>
    <property type="match status" value="1"/>
</dbReference>
<dbReference type="SUPFAM" id="SSF57362">
    <property type="entry name" value="BPTI-like"/>
    <property type="match status" value="1"/>
</dbReference>
<dbReference type="CTD" id="20231189"/>
<dbReference type="PANTHER" id="PTHR10083">
    <property type="entry name" value="KUNITZ-TYPE PROTEASE INHIBITOR-RELATED"/>
    <property type="match status" value="1"/>
</dbReference>
<dbReference type="InterPro" id="IPR050098">
    <property type="entry name" value="TFPI/VKTCI-like"/>
</dbReference>
<evidence type="ECO:0000256" key="1">
    <source>
        <dbReference type="ARBA" id="ARBA00023157"/>
    </source>
</evidence>
<dbReference type="GeneID" id="20231189"/>
<dbReference type="OrthoDB" id="5950222at2759"/>
<dbReference type="CDD" id="cd00109">
    <property type="entry name" value="Kunitz-type"/>
    <property type="match status" value="1"/>
</dbReference>
<dbReference type="InterPro" id="IPR036880">
    <property type="entry name" value="Kunitz_BPTI_sf"/>
</dbReference>
<dbReference type="InterPro" id="IPR002223">
    <property type="entry name" value="Kunitz_BPTI"/>
</dbReference>
<dbReference type="RefSeq" id="XP_009052445.1">
    <property type="nucleotide sequence ID" value="XM_009054197.1"/>
</dbReference>
<proteinExistence type="predicted"/>
<feature type="non-terminal residue" evidence="3">
    <location>
        <position position="1"/>
    </location>
</feature>
<dbReference type="KEGG" id="lgi:LOTGIDRAFT_115215"/>
<dbReference type="AlphaFoldDB" id="V4ATA9"/>
<accession>V4ATA9</accession>
<keyword evidence="1" id="KW-1015">Disulfide bond</keyword>
<keyword evidence="4" id="KW-1185">Reference proteome</keyword>
<dbReference type="Pfam" id="PF00014">
    <property type="entry name" value="Kunitz_BPTI"/>
    <property type="match status" value="1"/>
</dbReference>
<dbReference type="Proteomes" id="UP000030746">
    <property type="component" value="Unassembled WGS sequence"/>
</dbReference>
<sequence>CKLASEPGMCKGYFPRFYFNHKSGKCEGFVYGGCGGNENNFKSLQVGSALLKGI</sequence>
<evidence type="ECO:0000313" key="3">
    <source>
        <dbReference type="EMBL" id="ESO96956.1"/>
    </source>
</evidence>
<dbReference type="OMA" id="HTHKCER"/>
<reference evidence="3 4" key="1">
    <citation type="journal article" date="2013" name="Nature">
        <title>Insights into bilaterian evolution from three spiralian genomes.</title>
        <authorList>
            <person name="Simakov O."/>
            <person name="Marletaz F."/>
            <person name="Cho S.J."/>
            <person name="Edsinger-Gonzales E."/>
            <person name="Havlak P."/>
            <person name="Hellsten U."/>
            <person name="Kuo D.H."/>
            <person name="Larsson T."/>
            <person name="Lv J."/>
            <person name="Arendt D."/>
            <person name="Savage R."/>
            <person name="Osoegawa K."/>
            <person name="de Jong P."/>
            <person name="Grimwood J."/>
            <person name="Chapman J.A."/>
            <person name="Shapiro H."/>
            <person name="Aerts A."/>
            <person name="Otillar R.P."/>
            <person name="Terry A.Y."/>
            <person name="Boore J.L."/>
            <person name="Grigoriev I.V."/>
            <person name="Lindberg D.R."/>
            <person name="Seaver E.C."/>
            <person name="Weisblat D.A."/>
            <person name="Putnam N.H."/>
            <person name="Rokhsar D.S."/>
        </authorList>
    </citation>
    <scope>NUCLEOTIDE SEQUENCE [LARGE SCALE GENOMIC DNA]</scope>
</reference>
<evidence type="ECO:0000313" key="4">
    <source>
        <dbReference type="Proteomes" id="UP000030746"/>
    </source>
</evidence>
<dbReference type="GO" id="GO:0004867">
    <property type="term" value="F:serine-type endopeptidase inhibitor activity"/>
    <property type="evidence" value="ECO:0007669"/>
    <property type="project" value="InterPro"/>
</dbReference>
<dbReference type="EMBL" id="KB201362">
    <property type="protein sequence ID" value="ESO96956.1"/>
    <property type="molecule type" value="Genomic_DNA"/>
</dbReference>
<dbReference type="PANTHER" id="PTHR10083:SF374">
    <property type="entry name" value="BPTI_KUNITZ INHIBITOR DOMAIN-CONTAINING PROTEIN"/>
    <property type="match status" value="1"/>
</dbReference>
<dbReference type="SMART" id="SM00131">
    <property type="entry name" value="KU"/>
    <property type="match status" value="1"/>
</dbReference>
<feature type="domain" description="BPTI/Kunitz inhibitor" evidence="2">
    <location>
        <begin position="1"/>
        <end position="45"/>
    </location>
</feature>
<evidence type="ECO:0000259" key="2">
    <source>
        <dbReference type="PROSITE" id="PS50279"/>
    </source>
</evidence>
<name>V4ATA9_LOTGI</name>
<gene>
    <name evidence="3" type="ORF">LOTGIDRAFT_115215</name>
</gene>
<dbReference type="HOGENOM" id="CLU_164133_4_4_1"/>
<organism evidence="3 4">
    <name type="scientific">Lottia gigantea</name>
    <name type="common">Giant owl limpet</name>
    <dbReference type="NCBI Taxonomy" id="225164"/>
    <lineage>
        <taxon>Eukaryota</taxon>
        <taxon>Metazoa</taxon>
        <taxon>Spiralia</taxon>
        <taxon>Lophotrochozoa</taxon>
        <taxon>Mollusca</taxon>
        <taxon>Gastropoda</taxon>
        <taxon>Patellogastropoda</taxon>
        <taxon>Lottioidea</taxon>
        <taxon>Lottiidae</taxon>
        <taxon>Lottia</taxon>
    </lineage>
</organism>
<dbReference type="Gene3D" id="4.10.410.10">
    <property type="entry name" value="Pancreatic trypsin inhibitor Kunitz domain"/>
    <property type="match status" value="1"/>
</dbReference>